<feature type="transmembrane region" description="Helical" evidence="1">
    <location>
        <begin position="197"/>
        <end position="218"/>
    </location>
</feature>
<keyword evidence="1" id="KW-0472">Membrane</keyword>
<evidence type="ECO:0000256" key="1">
    <source>
        <dbReference type="SAM" id="Phobius"/>
    </source>
</evidence>
<feature type="transmembrane region" description="Helical" evidence="1">
    <location>
        <begin position="170"/>
        <end position="191"/>
    </location>
</feature>
<dbReference type="AlphaFoldDB" id="A0A1F6X308"/>
<sequence>MEFIGITALIDAGISLVAWIFLYMRKSNMTGVSDKANALSSYLLATFAFLVLIGLSILQFQGQGQAVMLMISDLMLWVSLVLFIKLMHVGGDKKNQGVLISIFLVFALCRTLFQLAGILGMDLSSLGSSLTYVLSQLDAWLMYAVWVPSAIALIALSLRSESAVVRSRSLMFAIGILLITFTWAYRLLGGADAPRELAFVLVSGVSIIGFVLLLTGVLHRGENAPAMATPSPSPMGGAPMGQM</sequence>
<evidence type="ECO:0000313" key="2">
    <source>
        <dbReference type="EMBL" id="OGI88509.1"/>
    </source>
</evidence>
<gene>
    <name evidence="2" type="ORF">A2914_01910</name>
</gene>
<feature type="transmembrane region" description="Helical" evidence="1">
    <location>
        <begin position="6"/>
        <end position="24"/>
    </location>
</feature>
<feature type="transmembrane region" description="Helical" evidence="1">
    <location>
        <begin position="36"/>
        <end position="60"/>
    </location>
</feature>
<accession>A0A1F6X308</accession>
<proteinExistence type="predicted"/>
<dbReference type="EMBL" id="MFVA01000014">
    <property type="protein sequence ID" value="OGI88509.1"/>
    <property type="molecule type" value="Genomic_DNA"/>
</dbReference>
<feature type="transmembrane region" description="Helical" evidence="1">
    <location>
        <begin position="98"/>
        <end position="120"/>
    </location>
</feature>
<organism evidence="2 3">
    <name type="scientific">Candidatus Nomurabacteria bacterium RIFCSPLOWO2_01_FULL_41_21</name>
    <dbReference type="NCBI Taxonomy" id="1801776"/>
    <lineage>
        <taxon>Bacteria</taxon>
        <taxon>Candidatus Nomuraibacteriota</taxon>
    </lineage>
</organism>
<reference evidence="2 3" key="1">
    <citation type="journal article" date="2016" name="Nat. Commun.">
        <title>Thousands of microbial genomes shed light on interconnected biogeochemical processes in an aquifer system.</title>
        <authorList>
            <person name="Anantharaman K."/>
            <person name="Brown C.T."/>
            <person name="Hug L.A."/>
            <person name="Sharon I."/>
            <person name="Castelle C.J."/>
            <person name="Probst A.J."/>
            <person name="Thomas B.C."/>
            <person name="Singh A."/>
            <person name="Wilkins M.J."/>
            <person name="Karaoz U."/>
            <person name="Brodie E.L."/>
            <person name="Williams K.H."/>
            <person name="Hubbard S.S."/>
            <person name="Banfield J.F."/>
        </authorList>
    </citation>
    <scope>NUCLEOTIDE SEQUENCE [LARGE SCALE GENOMIC DNA]</scope>
</reference>
<protein>
    <submittedName>
        <fullName evidence="2">Uncharacterized protein</fullName>
    </submittedName>
</protein>
<evidence type="ECO:0000313" key="3">
    <source>
        <dbReference type="Proteomes" id="UP000176423"/>
    </source>
</evidence>
<feature type="transmembrane region" description="Helical" evidence="1">
    <location>
        <begin position="66"/>
        <end position="86"/>
    </location>
</feature>
<dbReference type="Proteomes" id="UP000176423">
    <property type="component" value="Unassembled WGS sequence"/>
</dbReference>
<name>A0A1F6X308_9BACT</name>
<comment type="caution">
    <text evidence="2">The sequence shown here is derived from an EMBL/GenBank/DDBJ whole genome shotgun (WGS) entry which is preliminary data.</text>
</comment>
<keyword evidence="1" id="KW-1133">Transmembrane helix</keyword>
<feature type="transmembrane region" description="Helical" evidence="1">
    <location>
        <begin position="140"/>
        <end position="158"/>
    </location>
</feature>
<keyword evidence="1" id="KW-0812">Transmembrane</keyword>